<evidence type="ECO:0000313" key="2">
    <source>
        <dbReference type="EMBL" id="QDF64835.1"/>
    </source>
</evidence>
<keyword evidence="3" id="KW-1185">Reference proteome</keyword>
<sequence>MKKRFTKLLIAVSAVMPVAVSLAAISCKKTENKENTSKNGVENPEVKQQFSVNAETLKGFSAKVSGNIGTRFQVANILRGALNVNSENAFSDASTDTGISALLNKYVSGNDARVAKYNEFKSQFGAKLGALLDFMGSPELTGKVQGNTAEANDYLSARAKFNEKAKEFLMYLVDFAKAVELSDFADSVLAEQNKYDYNYYVSQAVSNIGEGTIYSLFGAYKTLFAPKSESSANDLARFLEANAGNLKGRYANNLEASDASKSMMQLVQMFSLIANRMDLLIASREYVQRLSADQEQQKLNKVNELLASNYNNIKARIDAFKGALASTNASYQVLKSLNDKLAENSDLSTKINALKAMEGYDTTHAKTKALVDATLALSTGLKDKPAQDNAAAQAGLLSAYANLVSASQLQYEQSANLNDFMKYFDATAATWRDGLTAFQASSSLKDLVKTVKDAYTALKADESSLNDNQRALLEATKTLADTNFDQLFNVQPPAFNANSTLNLNHQVRNLTSYLQYTVANVLQGYKTSDEAEVSNPLVG</sequence>
<evidence type="ECO:0000256" key="1">
    <source>
        <dbReference type="SAM" id="SignalP"/>
    </source>
</evidence>
<accession>A0A4Y6I5E6</accession>
<feature type="chain" id="PRO_5021276367" description="Lipoprotein" evidence="1">
    <location>
        <begin position="24"/>
        <end position="539"/>
    </location>
</feature>
<reference evidence="2 3" key="1">
    <citation type="submission" date="2019-06" db="EMBL/GenBank/DDBJ databases">
        <title>Mycoplasma nasistruthionis sp. nov. str Ms03.</title>
        <authorList>
            <person name="Botes A."/>
        </authorList>
    </citation>
    <scope>NUCLEOTIDE SEQUENCE [LARGE SCALE GENOMIC DNA]</scope>
    <source>
        <strain evidence="2 3">Ms03</strain>
    </source>
</reference>
<dbReference type="EMBL" id="CP041147">
    <property type="protein sequence ID" value="QDF64835.1"/>
    <property type="molecule type" value="Genomic_DNA"/>
</dbReference>
<protein>
    <recommendedName>
        <fullName evidence="4">Lipoprotein</fullName>
    </recommendedName>
</protein>
<evidence type="ECO:0000313" key="3">
    <source>
        <dbReference type="Proteomes" id="UP000315201"/>
    </source>
</evidence>
<organism evidence="2 3">
    <name type="scientific">Mycoplasma nasistruthionis</name>
    <dbReference type="NCBI Taxonomy" id="353852"/>
    <lineage>
        <taxon>Bacteria</taxon>
        <taxon>Bacillati</taxon>
        <taxon>Mycoplasmatota</taxon>
        <taxon>Mollicutes</taxon>
        <taxon>Mycoplasmataceae</taxon>
        <taxon>Mycoplasma</taxon>
    </lineage>
</organism>
<name>A0A4Y6I5E6_9MOLU</name>
<evidence type="ECO:0008006" key="4">
    <source>
        <dbReference type="Google" id="ProtNLM"/>
    </source>
</evidence>
<dbReference type="RefSeq" id="WP_208664886.1">
    <property type="nucleotide sequence ID" value="NZ_CP041147.1"/>
</dbReference>
<dbReference type="AlphaFoldDB" id="A0A4Y6I5E6"/>
<feature type="signal peptide" evidence="1">
    <location>
        <begin position="1"/>
        <end position="23"/>
    </location>
</feature>
<keyword evidence="1" id="KW-0732">Signal</keyword>
<proteinExistence type="predicted"/>
<dbReference type="PROSITE" id="PS51257">
    <property type="entry name" value="PROKAR_LIPOPROTEIN"/>
    <property type="match status" value="1"/>
</dbReference>
<dbReference type="Proteomes" id="UP000315201">
    <property type="component" value="Chromosome"/>
</dbReference>
<gene>
    <name evidence="2" type="ORF">FIV53_00710</name>
</gene>